<gene>
    <name evidence="3" type="ORF">RM540_09090</name>
</gene>
<evidence type="ECO:0000313" key="4">
    <source>
        <dbReference type="Proteomes" id="UP001267426"/>
    </source>
</evidence>
<feature type="signal peptide" evidence="2">
    <location>
        <begin position="1"/>
        <end position="17"/>
    </location>
</feature>
<dbReference type="RefSeq" id="WP_311663309.1">
    <property type="nucleotide sequence ID" value="NZ_JAVRHT010000018.1"/>
</dbReference>
<evidence type="ECO:0000313" key="3">
    <source>
        <dbReference type="EMBL" id="MDT0631898.1"/>
    </source>
</evidence>
<comment type="caution">
    <text evidence="3">The sequence shown here is derived from an EMBL/GenBank/DDBJ whole genome shotgun (WGS) entry which is preliminary data.</text>
</comment>
<feature type="chain" id="PRO_5047533643" evidence="2">
    <location>
        <begin position="18"/>
        <end position="144"/>
    </location>
</feature>
<feature type="region of interest" description="Disordered" evidence="1">
    <location>
        <begin position="14"/>
        <end position="50"/>
    </location>
</feature>
<feature type="region of interest" description="Disordered" evidence="1">
    <location>
        <begin position="64"/>
        <end position="144"/>
    </location>
</feature>
<keyword evidence="4" id="KW-1185">Reference proteome</keyword>
<dbReference type="EMBL" id="JAVRHT010000018">
    <property type="protein sequence ID" value="MDT0631898.1"/>
    <property type="molecule type" value="Genomic_DNA"/>
</dbReference>
<protein>
    <submittedName>
        <fullName evidence="3">Uncharacterized protein</fullName>
    </submittedName>
</protein>
<organism evidence="3 4">
    <name type="scientific">Rubrivirga litoralis</name>
    <dbReference type="NCBI Taxonomy" id="3075598"/>
    <lineage>
        <taxon>Bacteria</taxon>
        <taxon>Pseudomonadati</taxon>
        <taxon>Rhodothermota</taxon>
        <taxon>Rhodothermia</taxon>
        <taxon>Rhodothermales</taxon>
        <taxon>Rubricoccaceae</taxon>
        <taxon>Rubrivirga</taxon>
    </lineage>
</organism>
<evidence type="ECO:0000256" key="1">
    <source>
        <dbReference type="SAM" id="MobiDB-lite"/>
    </source>
</evidence>
<proteinExistence type="predicted"/>
<keyword evidence="2" id="KW-0732">Signal</keyword>
<name>A0ABU3BRJ7_9BACT</name>
<reference evidence="3 4" key="1">
    <citation type="submission" date="2023-09" db="EMBL/GenBank/DDBJ databases">
        <authorList>
            <person name="Rey-Velasco X."/>
        </authorList>
    </citation>
    <scope>NUCLEOTIDE SEQUENCE [LARGE SCALE GENOMIC DNA]</scope>
    <source>
        <strain evidence="3 4">F394</strain>
    </source>
</reference>
<feature type="compositionally biased region" description="Basic and acidic residues" evidence="1">
    <location>
        <begin position="28"/>
        <end position="50"/>
    </location>
</feature>
<accession>A0ABU3BRJ7</accession>
<evidence type="ECO:0000256" key="2">
    <source>
        <dbReference type="SAM" id="SignalP"/>
    </source>
</evidence>
<dbReference type="Proteomes" id="UP001267426">
    <property type="component" value="Unassembled WGS sequence"/>
</dbReference>
<sequence length="144" mass="15310">MRLLPALALLIAAPAVAQDPAPPAAPRDSPDGFEPWRDQDETLEEEQGRLRHFLDRRTERLARTLDNLPGATPRCDAGAPMPTPFGAGGAAPAPMPEAERTGPPPVPMPNLCAGGVAEAVPVRRPARPPARRVVPPAAPPRHER</sequence>